<reference evidence="2 3" key="1">
    <citation type="submission" date="2019-05" db="EMBL/GenBank/DDBJ databases">
        <title>The compact genome of Giardia muris reveals important steps in the evolution of intestinal protozoan parasites.</title>
        <authorList>
            <person name="Xu F."/>
            <person name="Jimenez-Gonzalez A."/>
            <person name="Einarsson E."/>
            <person name="Astvaldsson A."/>
            <person name="Peirasmaki D."/>
            <person name="Eckmann L."/>
            <person name="Andersson J.O."/>
            <person name="Svard S.G."/>
            <person name="Jerlstrom-Hultqvist J."/>
        </authorList>
    </citation>
    <scope>NUCLEOTIDE SEQUENCE [LARGE SCALE GENOMIC DNA]</scope>
    <source>
        <strain evidence="2 3">Roberts-Thomson</strain>
    </source>
</reference>
<dbReference type="Proteomes" id="UP000315496">
    <property type="component" value="Chromosome 4"/>
</dbReference>
<dbReference type="VEuPathDB" id="GiardiaDB:GMRT_10579"/>
<protein>
    <submittedName>
        <fullName evidence="2">Uncharacterized protein</fullName>
    </submittedName>
</protein>
<dbReference type="EMBL" id="VDLU01000004">
    <property type="protein sequence ID" value="TNJ26842.1"/>
    <property type="molecule type" value="Genomic_DNA"/>
</dbReference>
<feature type="region of interest" description="Disordered" evidence="1">
    <location>
        <begin position="626"/>
        <end position="646"/>
    </location>
</feature>
<sequence length="1643" mass="182217">MNVDAVFLELFPQLRQGGPSDRFSLRYSRSERARLGVTCGQIAVFNSRLTSQCLGALPLGLKLSKPPNIDTKGLAGRVEMLFAEYPGACYQILKLIHTNRLDLYALAMLDQMTLQSEGVSLDLHAILTSTLGLSPIELTQGYHGRYLLTSGSTHLFGCGPALVVIDEEYLPRPQDDRRYALLSVIGLTRKEVACIQALPCVLQATMAVRTLEPPTPFALGLIIHVDRHGVSIATPDAIFHDVAWSWITNLGEFAPGSFDALSMDDVTVSVEFLSSHLLLAGVELRFHNSWRTLMQATDGLVWDSKVIKQVALFCSNVSSVVEIITTQESNVESIVGNDAKGVEQGQEQEMNTTGPVSKFTDVLVEYSANEILEAVAGLSATVLSHTFTIPVRTCFTRTFYAKLKELGQPHYCYWVTSAHVRGSKTPLRPLRFKDLLLIEVMFPIRVQGSFSLDKKTLGQYHPFGQNDQLFRISNMRYHQTLLLLQKESEIAAFDNATEPSFWPSLESAEATRPESCFCHFCQSKHTHGLLLAKYDVVFGMYHSVDAWNTVAYAHYFTLSTPVPFCIRWSEQQQPVLQPLLVRGYDHSKVGGWLGLRVPHKPPGLTTTDELGRDLFSSRQYPQMREEVSSDSAGVRSDGDHGQTPLDLALPTIPTSEIVVGSTLGDHLSGISLESGDLHSGFPRTPSVGSDDNTFVDVTIRAILTGGMDYTVHIPLDIFFAALSKYISTQTHIRRFKLPILSPGDQFEAVALEIEAPFGTKLLRVKALSITRVSCSLNILPNTTLVVETHSAHHSETTSERCSDRGVFSAHSAGGPQSTEHARKSSVQSPLLSQTANLSAGTQSSSYYDSALIMPFGPDFVSSAATSMTNASACSHIPSGIFFPPASVAYPTSYSDTFPHCYTSRSTLSLTNPQLLPPQVEYPPMLHAHNEQNALLQMPLAIDSSSTALAEGFPPIPGRQQTDSEFVALSSCPLGSVTTSQQSELSETTEISVARKDDDERRQQHERLSFSVVGYVRYHFPSFGIAFISFVDPYRGDKWTHSVAVWTLPHVLTRPCVVRNEKLGEFQLSESKGSEKLFFTRARIGCTVTPVAPTSTVYIASNIVFLDYVSLPRESMGPSARLLQASVYWQEIKKGDTCETSYGFARLSSGHERHFYLRNNTTQLGRLVYAQIISTQPNLHPNSCELHEYVLQPPQQQQWLLGRLALVLQGEAIAGLPAKVMKAISISYRSKLSTYYLPRRDETENLRQVLGFIVAEGYQNTHVDCAFFRLVLPESVAQRLKVGMAVRFTLKEGAYHKVVDESDFLSPVPCDLLNALLKGLPLSSRHSYRMQTDIDKGNSMKLSCWAVDNISLPTEEYGGAYANLTEKKCYGIKPDASFFSTYNSYLASNRTNLIYLPRPALGLTPPVFRENERYNFGIFFVYNEQKMAASAEANALVKHRRLLLDAPILGRVCQLQGLSMCDKVSIYAFLPARNQTSSEGVGRYEIMSQITSDTLASTSDAFVFFAEAIFDLHEKLHAKYGGELSSAGLRLLQNDILDGKYMLWAEQVCLRLVSAGEFNVDAPETIRRTFARLRELDPDLQLPAVDTHVDPALVDRLVNRKHCFWCRTVECFAVPHLDATTLQAYAELPSGTFDEASMPNPLRY</sequence>
<feature type="compositionally biased region" description="Basic and acidic residues" evidence="1">
    <location>
        <begin position="790"/>
        <end position="803"/>
    </location>
</feature>
<proteinExistence type="predicted"/>
<gene>
    <name evidence="2" type="ORF">GMRT_10579</name>
</gene>
<evidence type="ECO:0000313" key="2">
    <source>
        <dbReference type="EMBL" id="TNJ26842.1"/>
    </source>
</evidence>
<organism evidence="2 3">
    <name type="scientific">Giardia muris</name>
    <dbReference type="NCBI Taxonomy" id="5742"/>
    <lineage>
        <taxon>Eukaryota</taxon>
        <taxon>Metamonada</taxon>
        <taxon>Diplomonadida</taxon>
        <taxon>Hexamitidae</taxon>
        <taxon>Giardiinae</taxon>
        <taxon>Giardia</taxon>
    </lineage>
</organism>
<keyword evidence="3" id="KW-1185">Reference proteome</keyword>
<feature type="region of interest" description="Disordered" evidence="1">
    <location>
        <begin position="790"/>
        <end position="829"/>
    </location>
</feature>
<name>A0A4Z1SMC5_GIAMU</name>
<feature type="compositionally biased region" description="Polar residues" evidence="1">
    <location>
        <begin position="814"/>
        <end position="829"/>
    </location>
</feature>
<accession>A0A4Z1SMC5</accession>
<evidence type="ECO:0000256" key="1">
    <source>
        <dbReference type="SAM" id="MobiDB-lite"/>
    </source>
</evidence>
<dbReference type="OrthoDB" id="10252719at2759"/>
<comment type="caution">
    <text evidence="2">The sequence shown here is derived from an EMBL/GenBank/DDBJ whole genome shotgun (WGS) entry which is preliminary data.</text>
</comment>
<evidence type="ECO:0000313" key="3">
    <source>
        <dbReference type="Proteomes" id="UP000315496"/>
    </source>
</evidence>